<comment type="caution">
    <text evidence="2">The sequence shown here is derived from an EMBL/GenBank/DDBJ whole genome shotgun (WGS) entry which is preliminary data.</text>
</comment>
<dbReference type="EMBL" id="QREH01000001">
    <property type="protein sequence ID" value="REE03707.1"/>
    <property type="molecule type" value="Genomic_DNA"/>
</dbReference>
<organism evidence="2 3">
    <name type="scientific">Citricoccus muralis</name>
    <dbReference type="NCBI Taxonomy" id="169134"/>
    <lineage>
        <taxon>Bacteria</taxon>
        <taxon>Bacillati</taxon>
        <taxon>Actinomycetota</taxon>
        <taxon>Actinomycetes</taxon>
        <taxon>Micrococcales</taxon>
        <taxon>Micrococcaceae</taxon>
        <taxon>Citricoccus</taxon>
    </lineage>
</organism>
<gene>
    <name evidence="2" type="ORF">C8E99_1523</name>
</gene>
<evidence type="ECO:0000313" key="3">
    <source>
        <dbReference type="Proteomes" id="UP000256727"/>
    </source>
</evidence>
<evidence type="ECO:0000256" key="1">
    <source>
        <dbReference type="SAM" id="MobiDB-lite"/>
    </source>
</evidence>
<reference evidence="2 3" key="1">
    <citation type="submission" date="2018-07" db="EMBL/GenBank/DDBJ databases">
        <title>Sequencing the genomes of 1000 actinobacteria strains.</title>
        <authorList>
            <person name="Klenk H.-P."/>
        </authorList>
    </citation>
    <scope>NUCLEOTIDE SEQUENCE [LARGE SCALE GENOMIC DNA]</scope>
    <source>
        <strain evidence="2 3">DSM 14442</strain>
    </source>
</reference>
<dbReference type="Proteomes" id="UP000256727">
    <property type="component" value="Unassembled WGS sequence"/>
</dbReference>
<keyword evidence="3" id="KW-1185">Reference proteome</keyword>
<dbReference type="OrthoDB" id="9804442at2"/>
<feature type="compositionally biased region" description="Basic and acidic residues" evidence="1">
    <location>
        <begin position="62"/>
        <end position="71"/>
    </location>
</feature>
<name>A0A3D9LE38_9MICC</name>
<evidence type="ECO:0000313" key="2">
    <source>
        <dbReference type="EMBL" id="REE03707.1"/>
    </source>
</evidence>
<dbReference type="AlphaFoldDB" id="A0A3D9LE38"/>
<dbReference type="RefSeq" id="WP_115931775.1">
    <property type="nucleotide sequence ID" value="NZ_QREH01000001.1"/>
</dbReference>
<feature type="region of interest" description="Disordered" evidence="1">
    <location>
        <begin position="55"/>
        <end position="89"/>
    </location>
</feature>
<sequence>MPTVPRASSSALSPTLPVPTGWSPAFLPGADLLLMSLPGPDRTTPVFTVRRWNTNADLPDGSEVHDPRTDSAPETPRFGTRSGPDPARGLPVGMDRWSGGDWFGLRFLRLVPSLAGQPMAETRWLLWSAVAGLPEGFDPLKDTPVLDATAVCAVGDLPPLEMLMDSMAGAIPADWAPALAAGHPSPQTVVRVDRNVRGAGGTAAQTTARPDGGHESPRELYSAAGAWAGASMVELAPTALEFLCMHRPEAAWGELQDESARPVLEAGLADAATRRLTDRSFALATILQHPDQVSTVTIHSQHGRHRTLELFRAGSLVAAVAHALPVRGMPDGALIGLFPAERAPELVLRAAALGPSDSRRLGQDTVSRDLLVRRALNPKTELPEHLAGDARWQDLWESAWLLWTLETEDRAPNGTKDGVPAPLLMALNAGRHGNQVLTRPAGEAVGAHGDTNDEVNQGESVRLVPAQTSSLLVTLLNRLTPQPSRHR</sequence>
<accession>A0A3D9LE38</accession>
<feature type="compositionally biased region" description="Polar residues" evidence="1">
    <location>
        <begin position="1"/>
        <end position="13"/>
    </location>
</feature>
<proteinExistence type="predicted"/>
<feature type="region of interest" description="Disordered" evidence="1">
    <location>
        <begin position="1"/>
        <end position="20"/>
    </location>
</feature>
<protein>
    <submittedName>
        <fullName evidence="2">Uncharacterized protein</fullName>
    </submittedName>
</protein>